<name>A0A811UV01_CERCA</name>
<feature type="compositionally biased region" description="Polar residues" evidence="1">
    <location>
        <begin position="70"/>
        <end position="89"/>
    </location>
</feature>
<dbReference type="OrthoDB" id="565731at2759"/>
<reference evidence="2" key="1">
    <citation type="submission" date="2020-11" db="EMBL/GenBank/DDBJ databases">
        <authorList>
            <person name="Whitehead M."/>
        </authorList>
    </citation>
    <scope>NUCLEOTIDE SEQUENCE</scope>
    <source>
        <strain evidence="2">EGII</strain>
    </source>
</reference>
<feature type="compositionally biased region" description="Polar residues" evidence="1">
    <location>
        <begin position="105"/>
        <end position="116"/>
    </location>
</feature>
<proteinExistence type="predicted"/>
<accession>A0A811UV01</accession>
<organism evidence="2 3">
    <name type="scientific">Ceratitis capitata</name>
    <name type="common">Mediterranean fruit fly</name>
    <name type="synonym">Tephritis capitata</name>
    <dbReference type="NCBI Taxonomy" id="7213"/>
    <lineage>
        <taxon>Eukaryota</taxon>
        <taxon>Metazoa</taxon>
        <taxon>Ecdysozoa</taxon>
        <taxon>Arthropoda</taxon>
        <taxon>Hexapoda</taxon>
        <taxon>Insecta</taxon>
        <taxon>Pterygota</taxon>
        <taxon>Neoptera</taxon>
        <taxon>Endopterygota</taxon>
        <taxon>Diptera</taxon>
        <taxon>Brachycera</taxon>
        <taxon>Muscomorpha</taxon>
        <taxon>Tephritoidea</taxon>
        <taxon>Tephritidae</taxon>
        <taxon>Ceratitis</taxon>
        <taxon>Ceratitis</taxon>
    </lineage>
</organism>
<dbReference type="Proteomes" id="UP000606786">
    <property type="component" value="Unassembled WGS sequence"/>
</dbReference>
<evidence type="ECO:0000313" key="2">
    <source>
        <dbReference type="EMBL" id="CAD7001536.1"/>
    </source>
</evidence>
<evidence type="ECO:0000313" key="3">
    <source>
        <dbReference type="Proteomes" id="UP000606786"/>
    </source>
</evidence>
<comment type="caution">
    <text evidence="2">The sequence shown here is derived from an EMBL/GenBank/DDBJ whole genome shotgun (WGS) entry which is preliminary data.</text>
</comment>
<dbReference type="AlphaFoldDB" id="A0A811UV01"/>
<evidence type="ECO:0000256" key="1">
    <source>
        <dbReference type="SAM" id="MobiDB-lite"/>
    </source>
</evidence>
<dbReference type="EMBL" id="CAJHJT010000023">
    <property type="protein sequence ID" value="CAD7001536.1"/>
    <property type="molecule type" value="Genomic_DNA"/>
</dbReference>
<sequence>MATGLDAAERLIFRHVQREALVKEVNLLEKGLSLSSESPLDKLSRGLSPSHVKHENQDDGYETSAGDVLTPNSHSSSTHSLTPQHQIQPAINLIPPSKSDDQLMKMQQGTVSDVVSQQQPPPQEKPLAERYPWPTGIFIAVIFQTRI</sequence>
<protein>
    <submittedName>
        <fullName evidence="2">(Mediterranean fruit fly) hypothetical protein</fullName>
    </submittedName>
</protein>
<feature type="region of interest" description="Disordered" evidence="1">
    <location>
        <begin position="36"/>
        <end position="129"/>
    </location>
</feature>
<gene>
    <name evidence="2" type="ORF">CCAP1982_LOCUS10032</name>
</gene>
<keyword evidence="3" id="KW-1185">Reference proteome</keyword>